<accession>A0A518I5X9</accession>
<dbReference type="AlphaFoldDB" id="A0A518I5X9"/>
<feature type="transmembrane region" description="Helical" evidence="1">
    <location>
        <begin position="142"/>
        <end position="163"/>
    </location>
</feature>
<organism evidence="3 4">
    <name type="scientific">Gimesia fumaroli</name>
    <dbReference type="NCBI Taxonomy" id="2527976"/>
    <lineage>
        <taxon>Bacteria</taxon>
        <taxon>Pseudomonadati</taxon>
        <taxon>Planctomycetota</taxon>
        <taxon>Planctomycetia</taxon>
        <taxon>Planctomycetales</taxon>
        <taxon>Planctomycetaceae</taxon>
        <taxon>Gimesia</taxon>
    </lineage>
</organism>
<feature type="domain" description="GYF" evidence="2">
    <location>
        <begin position="12"/>
        <end position="60"/>
    </location>
</feature>
<keyword evidence="1" id="KW-1133">Transmembrane helix</keyword>
<reference evidence="3 4" key="1">
    <citation type="submission" date="2019-03" db="EMBL/GenBank/DDBJ databases">
        <title>Deep-cultivation of Planctomycetes and their phenomic and genomic characterization uncovers novel biology.</title>
        <authorList>
            <person name="Wiegand S."/>
            <person name="Jogler M."/>
            <person name="Boedeker C."/>
            <person name="Pinto D."/>
            <person name="Vollmers J."/>
            <person name="Rivas-Marin E."/>
            <person name="Kohn T."/>
            <person name="Peeters S.H."/>
            <person name="Heuer A."/>
            <person name="Rast P."/>
            <person name="Oberbeckmann S."/>
            <person name="Bunk B."/>
            <person name="Jeske O."/>
            <person name="Meyerdierks A."/>
            <person name="Storesund J.E."/>
            <person name="Kallscheuer N."/>
            <person name="Luecker S."/>
            <person name="Lage O.M."/>
            <person name="Pohl T."/>
            <person name="Merkel B.J."/>
            <person name="Hornburger P."/>
            <person name="Mueller R.-W."/>
            <person name="Bruemmer F."/>
            <person name="Labrenz M."/>
            <person name="Spormann A.M."/>
            <person name="Op den Camp H."/>
            <person name="Overmann J."/>
            <person name="Amann R."/>
            <person name="Jetten M.S.M."/>
            <person name="Mascher T."/>
            <person name="Medema M.H."/>
            <person name="Devos D.P."/>
            <person name="Kaster A.-K."/>
            <person name="Ovreas L."/>
            <person name="Rohde M."/>
            <person name="Galperin M.Y."/>
            <person name="Jogler C."/>
        </authorList>
    </citation>
    <scope>NUCLEOTIDE SEQUENCE [LARGE SCALE GENOMIC DNA]</scope>
    <source>
        <strain evidence="3 4">Enr17</strain>
    </source>
</reference>
<evidence type="ECO:0000259" key="2">
    <source>
        <dbReference type="Pfam" id="PF14237"/>
    </source>
</evidence>
<dbReference type="Proteomes" id="UP000318313">
    <property type="component" value="Chromosome"/>
</dbReference>
<dbReference type="InterPro" id="IPR025640">
    <property type="entry name" value="GYF_2"/>
</dbReference>
<keyword evidence="1" id="KW-0812">Transmembrane</keyword>
<name>A0A518I5X9_9PLAN</name>
<dbReference type="OrthoDB" id="276348at2"/>
<keyword evidence="4" id="KW-1185">Reference proteome</keyword>
<dbReference type="Pfam" id="PF14237">
    <property type="entry name" value="GYF_2"/>
    <property type="match status" value="1"/>
</dbReference>
<sequence>MNPTHNHHKDQWYFQYQGEVIGPVSRQVLLKNIRTGIIKPDTLIKTETELTWTKAESLKEIFVEAHAENKPDNSANAAAKLLSNMHHRGFQTLSEEESADSFWSKVSFSGVKPFLPNWADVSSSVAEFLVEKLSILKYGFKLWVILPLLLLVVSGLCIKFFAIDWYHQKIAYETYSHIWEDLQRLRDLEIDEHQWDSFKVDTKSKIASINSSIEKAATIQDPYSMELLRAGRDYLPRMLDDARKAPSASEKKFAIHMQKAARYAHPQALKADSMNIVGILFVIFDTCLIGWGAFLLIRKIRS</sequence>
<protein>
    <recommendedName>
        <fullName evidence="2">GYF domain-containing protein</fullName>
    </recommendedName>
</protein>
<proteinExistence type="predicted"/>
<dbReference type="EMBL" id="CP037452">
    <property type="protein sequence ID" value="QDV48512.1"/>
    <property type="molecule type" value="Genomic_DNA"/>
</dbReference>
<evidence type="ECO:0000313" key="4">
    <source>
        <dbReference type="Proteomes" id="UP000318313"/>
    </source>
</evidence>
<gene>
    <name evidence="3" type="ORF">Enr17x_05240</name>
</gene>
<feature type="transmembrane region" description="Helical" evidence="1">
    <location>
        <begin position="276"/>
        <end position="297"/>
    </location>
</feature>
<keyword evidence="1" id="KW-0472">Membrane</keyword>
<evidence type="ECO:0000313" key="3">
    <source>
        <dbReference type="EMBL" id="QDV48512.1"/>
    </source>
</evidence>
<dbReference type="KEGG" id="gfm:Enr17x_05240"/>
<evidence type="ECO:0000256" key="1">
    <source>
        <dbReference type="SAM" id="Phobius"/>
    </source>
</evidence>
<dbReference type="RefSeq" id="WP_145305646.1">
    <property type="nucleotide sequence ID" value="NZ_CP037452.1"/>
</dbReference>